<dbReference type="PANTHER" id="PTHR16099:SF5">
    <property type="entry name" value="NUCLEOTIDE TRIPHOSPHATE DIPHOSPHATASE NUDT15"/>
    <property type="match status" value="1"/>
</dbReference>
<sequence>MVDEDEEKANMLNDFFSSVFTQENPMADKMSSDKNSPLNVTCLTQQEVRRRLIFKDSIITGSVPQDWRIANVVPIFKKGEKTELGNYRPVSITSTVGKILEGILRDAILEYLKRNNLMTQYKHGFTRDRSCQTNLISFYEEVSSRLDQGNPVDVVYVDFSEAFDMVPHKSESWETCAERETLEEAGLHLKNVHFASVVNSISIEHNYHYITILMRGEVDMNYPSEPTNLEPEKNEGWNWVKWEEFPPNDQLFWSLCCLRKQGYDPFSEDFDHFRPALQ</sequence>
<dbReference type="CDD" id="cd04678">
    <property type="entry name" value="NUDIX_MTH2_Nudt15"/>
    <property type="match status" value="1"/>
</dbReference>
<reference evidence="2" key="1">
    <citation type="submission" date="2023-07" db="EMBL/GenBank/DDBJ databases">
        <authorList>
            <person name="Stuckert A."/>
        </authorList>
    </citation>
    <scope>NUCLEOTIDE SEQUENCE</scope>
</reference>
<dbReference type="Pfam" id="PF00293">
    <property type="entry name" value="NUDIX"/>
    <property type="match status" value="1"/>
</dbReference>
<dbReference type="PANTHER" id="PTHR16099">
    <property type="entry name" value="8-OXO-DGTP DIPHOSPHATES NUDT15"/>
    <property type="match status" value="1"/>
</dbReference>
<dbReference type="InterPro" id="IPR015797">
    <property type="entry name" value="NUDIX_hydrolase-like_dom_sf"/>
</dbReference>
<gene>
    <name evidence="2" type="ORF">RIMI_LOCUS9149873</name>
</gene>
<dbReference type="PROSITE" id="PS51462">
    <property type="entry name" value="NUDIX"/>
    <property type="match status" value="1"/>
</dbReference>
<accession>A0ABN9LK04</accession>
<dbReference type="SUPFAM" id="SSF55811">
    <property type="entry name" value="Nudix"/>
    <property type="match status" value="1"/>
</dbReference>
<evidence type="ECO:0000313" key="2">
    <source>
        <dbReference type="EMBL" id="CAJ0941153.1"/>
    </source>
</evidence>
<dbReference type="InterPro" id="IPR000086">
    <property type="entry name" value="NUDIX_hydrolase_dom"/>
</dbReference>
<dbReference type="Proteomes" id="UP001176940">
    <property type="component" value="Unassembled WGS sequence"/>
</dbReference>
<name>A0ABN9LK04_9NEOB</name>
<protein>
    <recommendedName>
        <fullName evidence="1">Nudix hydrolase domain-containing protein</fullName>
    </recommendedName>
</protein>
<feature type="domain" description="Nudix hydrolase" evidence="1">
    <location>
        <begin position="66"/>
        <end position="262"/>
    </location>
</feature>
<evidence type="ECO:0000259" key="1">
    <source>
        <dbReference type="PROSITE" id="PS51462"/>
    </source>
</evidence>
<keyword evidence="3" id="KW-1185">Reference proteome</keyword>
<evidence type="ECO:0000313" key="3">
    <source>
        <dbReference type="Proteomes" id="UP001176940"/>
    </source>
</evidence>
<dbReference type="Gene3D" id="3.90.79.10">
    <property type="entry name" value="Nucleoside Triphosphate Pyrophosphohydrolase"/>
    <property type="match status" value="1"/>
</dbReference>
<dbReference type="EMBL" id="CAUEEQ010018756">
    <property type="protein sequence ID" value="CAJ0941153.1"/>
    <property type="molecule type" value="Genomic_DNA"/>
</dbReference>
<comment type="caution">
    <text evidence="2">The sequence shown here is derived from an EMBL/GenBank/DDBJ whole genome shotgun (WGS) entry which is preliminary data.</text>
</comment>
<organism evidence="2 3">
    <name type="scientific">Ranitomeya imitator</name>
    <name type="common">mimic poison frog</name>
    <dbReference type="NCBI Taxonomy" id="111125"/>
    <lineage>
        <taxon>Eukaryota</taxon>
        <taxon>Metazoa</taxon>
        <taxon>Chordata</taxon>
        <taxon>Craniata</taxon>
        <taxon>Vertebrata</taxon>
        <taxon>Euteleostomi</taxon>
        <taxon>Amphibia</taxon>
        <taxon>Batrachia</taxon>
        <taxon>Anura</taxon>
        <taxon>Neobatrachia</taxon>
        <taxon>Hyloidea</taxon>
        <taxon>Dendrobatidae</taxon>
        <taxon>Dendrobatinae</taxon>
        <taxon>Ranitomeya</taxon>
    </lineage>
</organism>
<proteinExistence type="predicted"/>